<proteinExistence type="predicted"/>
<protein>
    <submittedName>
        <fullName evidence="1">Uncharacterized protein</fullName>
    </submittedName>
</protein>
<accession>A0A0L0ENN6</accession>
<dbReference type="AlphaFoldDB" id="A0A0L0ENN6"/>
<dbReference type="Proteomes" id="UP000036850">
    <property type="component" value="Unassembled WGS sequence"/>
</dbReference>
<organism evidence="1 2">
    <name type="scientific">Pseudoalteromonas rubra</name>
    <dbReference type="NCBI Taxonomy" id="43658"/>
    <lineage>
        <taxon>Bacteria</taxon>
        <taxon>Pseudomonadati</taxon>
        <taxon>Pseudomonadota</taxon>
        <taxon>Gammaproteobacteria</taxon>
        <taxon>Alteromonadales</taxon>
        <taxon>Pseudoalteromonadaceae</taxon>
        <taxon>Pseudoalteromonas</taxon>
    </lineage>
</organism>
<sequence length="147" mass="16428">MLEVKKYLLLVVVALLNGCISINTVEELRATSRLSPVYHADESLEDLEDSIQAYMTICNKPDYNPVRINGTVVGGALLSVDRIEVENGVDYVAKQAVQDGYFHYLLVSLRGGNRPNKSTAQVFADDHVGEDVFKEVKKITKGMYWEC</sequence>
<reference evidence="2" key="1">
    <citation type="submission" date="2015-07" db="EMBL/GenBank/DDBJ databases">
        <title>Draft genome sequence of a Pseudoalteromonas rubra strain, OCN096, isolated from Kaneohe Bay, Oahu, Hawaii.</title>
        <authorList>
            <person name="Beurmann S."/>
            <person name="Ushijima B."/>
            <person name="Belcaid M."/>
            <person name="Callahan S.M."/>
            <person name="Aeby G.S."/>
        </authorList>
    </citation>
    <scope>NUCLEOTIDE SEQUENCE [LARGE SCALE GENOMIC DNA]</scope>
    <source>
        <strain evidence="2">OCN096</strain>
    </source>
</reference>
<evidence type="ECO:0000313" key="1">
    <source>
        <dbReference type="EMBL" id="KNC66029.1"/>
    </source>
</evidence>
<dbReference type="PATRIC" id="fig|43658.6.peg.953"/>
<name>A0A0L0ENN6_9GAMM</name>
<evidence type="ECO:0000313" key="2">
    <source>
        <dbReference type="Proteomes" id="UP000036850"/>
    </source>
</evidence>
<gene>
    <name evidence="1" type="ORF">AC626_19485</name>
</gene>
<comment type="caution">
    <text evidence="1">The sequence shown here is derived from an EMBL/GenBank/DDBJ whole genome shotgun (WGS) entry which is preliminary data.</text>
</comment>
<dbReference type="EMBL" id="LFZX01000197">
    <property type="protein sequence ID" value="KNC66029.1"/>
    <property type="molecule type" value="Genomic_DNA"/>
</dbReference>